<keyword evidence="2 5" id="KW-0238">DNA-binding</keyword>
<dbReference type="GO" id="GO:0043565">
    <property type="term" value="F:sequence-specific DNA binding"/>
    <property type="evidence" value="ECO:0007669"/>
    <property type="project" value="InterPro"/>
</dbReference>
<dbReference type="InterPro" id="IPR000485">
    <property type="entry name" value="AsnC-type_HTH_dom"/>
</dbReference>
<dbReference type="STRING" id="34002.SAMN04489859_10629"/>
<keyword evidence="6" id="KW-1185">Reference proteome</keyword>
<dbReference type="SUPFAM" id="SSF46785">
    <property type="entry name" value="Winged helix' DNA-binding domain"/>
    <property type="match status" value="1"/>
</dbReference>
<dbReference type="EMBL" id="FODE01000062">
    <property type="protein sequence ID" value="SEO29722.1"/>
    <property type="molecule type" value="Genomic_DNA"/>
</dbReference>
<dbReference type="OrthoDB" id="7618373at2"/>
<feature type="domain" description="HTH gntR-type" evidence="4">
    <location>
        <begin position="20"/>
        <end position="87"/>
    </location>
</feature>
<gene>
    <name evidence="5" type="ORF">SAMN04489859_10629</name>
</gene>
<dbReference type="RefSeq" id="WP_090617520.1">
    <property type="nucleotide sequence ID" value="NZ_CP067124.1"/>
</dbReference>
<dbReference type="PRINTS" id="PR00033">
    <property type="entry name" value="HTHASNC"/>
</dbReference>
<dbReference type="PANTHER" id="PTHR43537:SF45">
    <property type="entry name" value="GNTR FAMILY REGULATORY PROTEIN"/>
    <property type="match status" value="1"/>
</dbReference>
<dbReference type="PROSITE" id="PS50949">
    <property type="entry name" value="HTH_GNTR"/>
    <property type="match status" value="1"/>
</dbReference>
<name>A0A1H8NJH5_9RHOB</name>
<dbReference type="PANTHER" id="PTHR43537">
    <property type="entry name" value="TRANSCRIPTIONAL REGULATOR, GNTR FAMILY"/>
    <property type="match status" value="1"/>
</dbReference>
<dbReference type="InterPro" id="IPR011711">
    <property type="entry name" value="GntR_C"/>
</dbReference>
<dbReference type="Pfam" id="PF07729">
    <property type="entry name" value="FCD"/>
    <property type="match status" value="1"/>
</dbReference>
<dbReference type="SMART" id="SM00345">
    <property type="entry name" value="HTH_GNTR"/>
    <property type="match status" value="1"/>
</dbReference>
<dbReference type="InterPro" id="IPR036388">
    <property type="entry name" value="WH-like_DNA-bd_sf"/>
</dbReference>
<dbReference type="InterPro" id="IPR000524">
    <property type="entry name" value="Tscrpt_reg_HTH_GntR"/>
</dbReference>
<protein>
    <submittedName>
        <fullName evidence="5">DNA-binding transcriptional regulator, GntR family</fullName>
    </submittedName>
</protein>
<dbReference type="Proteomes" id="UP000199054">
    <property type="component" value="Unassembled WGS sequence"/>
</dbReference>
<dbReference type="GO" id="GO:0003700">
    <property type="term" value="F:DNA-binding transcription factor activity"/>
    <property type="evidence" value="ECO:0007669"/>
    <property type="project" value="InterPro"/>
</dbReference>
<evidence type="ECO:0000256" key="2">
    <source>
        <dbReference type="ARBA" id="ARBA00023125"/>
    </source>
</evidence>
<dbReference type="InterPro" id="IPR036390">
    <property type="entry name" value="WH_DNA-bd_sf"/>
</dbReference>
<dbReference type="AlphaFoldDB" id="A0A1H8NJH5"/>
<sequence length="228" mass="25470">MTSRTKDQSRQKGRSIQRPGRLGDEVYEALYAQLMALEIPPGARISVDNLVRELGVSQTPIREALSRLEAQGLVVKTHLIGYSAASQIDEQRLEQLYDLRLLLEPYAAGRAAMNMDDEDIARLVALDARMDEIHPDGKESYGEFAAADGQFHDLIAQGSGNELVRDALSRLYTHVHLFRLFYLASVTAEANDEHAAIVAAIVARDRAAAEEAMRRHVVESRKRFTGRR</sequence>
<evidence type="ECO:0000313" key="5">
    <source>
        <dbReference type="EMBL" id="SEO29722.1"/>
    </source>
</evidence>
<keyword evidence="1" id="KW-0805">Transcription regulation</keyword>
<dbReference type="Gene3D" id="1.20.120.530">
    <property type="entry name" value="GntR ligand-binding domain-like"/>
    <property type="match status" value="1"/>
</dbReference>
<evidence type="ECO:0000256" key="1">
    <source>
        <dbReference type="ARBA" id="ARBA00023015"/>
    </source>
</evidence>
<dbReference type="SMART" id="SM00895">
    <property type="entry name" value="FCD"/>
    <property type="match status" value="1"/>
</dbReference>
<evidence type="ECO:0000256" key="3">
    <source>
        <dbReference type="ARBA" id="ARBA00023163"/>
    </source>
</evidence>
<evidence type="ECO:0000259" key="4">
    <source>
        <dbReference type="PROSITE" id="PS50949"/>
    </source>
</evidence>
<reference evidence="5 6" key="1">
    <citation type="submission" date="2016-10" db="EMBL/GenBank/DDBJ databases">
        <authorList>
            <person name="de Groot N.N."/>
        </authorList>
    </citation>
    <scope>NUCLEOTIDE SEQUENCE [LARGE SCALE GENOMIC DNA]</scope>
    <source>
        <strain evidence="5 6">DSM 8512</strain>
    </source>
</reference>
<accession>A0A1H8NJH5</accession>
<keyword evidence="3" id="KW-0804">Transcription</keyword>
<evidence type="ECO:0000313" key="6">
    <source>
        <dbReference type="Proteomes" id="UP000199054"/>
    </source>
</evidence>
<dbReference type="Pfam" id="PF00392">
    <property type="entry name" value="GntR"/>
    <property type="match status" value="1"/>
</dbReference>
<dbReference type="InterPro" id="IPR008920">
    <property type="entry name" value="TF_FadR/GntR_C"/>
</dbReference>
<organism evidence="5 6">
    <name type="scientific">Paracoccus alcaliphilus</name>
    <dbReference type="NCBI Taxonomy" id="34002"/>
    <lineage>
        <taxon>Bacteria</taxon>
        <taxon>Pseudomonadati</taxon>
        <taxon>Pseudomonadota</taxon>
        <taxon>Alphaproteobacteria</taxon>
        <taxon>Rhodobacterales</taxon>
        <taxon>Paracoccaceae</taxon>
        <taxon>Paracoccus</taxon>
    </lineage>
</organism>
<proteinExistence type="predicted"/>
<dbReference type="SUPFAM" id="SSF48008">
    <property type="entry name" value="GntR ligand-binding domain-like"/>
    <property type="match status" value="1"/>
</dbReference>
<dbReference type="Gene3D" id="1.10.10.10">
    <property type="entry name" value="Winged helix-like DNA-binding domain superfamily/Winged helix DNA-binding domain"/>
    <property type="match status" value="1"/>
</dbReference>